<accession>A0A174EE05</accession>
<dbReference type="InterPro" id="IPR002678">
    <property type="entry name" value="DUF34/NIF3"/>
</dbReference>
<evidence type="ECO:0000313" key="6">
    <source>
        <dbReference type="Proteomes" id="UP000095395"/>
    </source>
</evidence>
<dbReference type="GO" id="GO:0005737">
    <property type="term" value="C:cytoplasm"/>
    <property type="evidence" value="ECO:0007669"/>
    <property type="project" value="TreeGrafter"/>
</dbReference>
<dbReference type="PANTHER" id="PTHR13799:SF14">
    <property type="entry name" value="GTP CYCLOHYDROLASE 1 TYPE 2 HOMOLOG"/>
    <property type="match status" value="1"/>
</dbReference>
<keyword evidence="3 4" id="KW-0479">Metal-binding</keyword>
<dbReference type="EMBL" id="CYYR01000024">
    <property type="protein sequence ID" value="CUO35547.1"/>
    <property type="molecule type" value="Genomic_DNA"/>
</dbReference>
<proteinExistence type="inferred from homology"/>
<protein>
    <recommendedName>
        <fullName evidence="2">GTP cyclohydrolase 1 type 2 homolog</fullName>
    </recommendedName>
</protein>
<gene>
    <name evidence="5" type="primary">ybgI</name>
    <name evidence="5" type="ORF">ERS852392_02916</name>
</gene>
<evidence type="ECO:0000256" key="2">
    <source>
        <dbReference type="ARBA" id="ARBA00022112"/>
    </source>
</evidence>
<dbReference type="Gene3D" id="3.40.1390.30">
    <property type="entry name" value="NIF3 (NGG1p interacting factor 3)-like"/>
    <property type="match status" value="2"/>
</dbReference>
<dbReference type="AlphaFoldDB" id="A0A174EE05"/>
<feature type="binding site" evidence="4">
    <location>
        <position position="242"/>
    </location>
    <ligand>
        <name>a divalent metal cation</name>
        <dbReference type="ChEBI" id="CHEBI:60240"/>
        <label>1</label>
    </ligand>
</feature>
<feature type="binding site" evidence="4">
    <location>
        <position position="238"/>
    </location>
    <ligand>
        <name>a divalent metal cation</name>
        <dbReference type="ChEBI" id="CHEBI:60240"/>
        <label>1</label>
    </ligand>
</feature>
<sequence>MTVREIVDKIIEKTGVEPLPEDKTCDHLMTGSWDMEVKGVVTTFMATVDVIKEASALGANFIITHEPTWFSGADDTEWLLEDPVYLEKKKLIEENHIAIWRFHDHMHMDKEDGIYRGFDEELGWGKYRVKCEGELGWFGGVYELPVTTLEELAHFFQKELKMEVVQLVGDPKMTVKRVSVLVGGGSLGLGQENLPMRHMHQENIDVAICGDITEWTLSAYVRDASQMGMNKGMLVLGHERSEECGMKHLPAWLKSITGDLPVTFVDAKEPFLYIK</sequence>
<dbReference type="Proteomes" id="UP000095395">
    <property type="component" value="Unassembled WGS sequence"/>
</dbReference>
<evidence type="ECO:0000256" key="1">
    <source>
        <dbReference type="ARBA" id="ARBA00006964"/>
    </source>
</evidence>
<reference evidence="5 6" key="1">
    <citation type="submission" date="2015-09" db="EMBL/GenBank/DDBJ databases">
        <authorList>
            <consortium name="Pathogen Informatics"/>
        </authorList>
    </citation>
    <scope>NUCLEOTIDE SEQUENCE [LARGE SCALE GENOMIC DNA]</scope>
    <source>
        <strain evidence="5 6">2789STDY5608835</strain>
    </source>
</reference>
<evidence type="ECO:0000256" key="4">
    <source>
        <dbReference type="PIRSR" id="PIRSR602678-1"/>
    </source>
</evidence>
<dbReference type="RefSeq" id="WP_055302840.1">
    <property type="nucleotide sequence ID" value="NZ_CATYLF010000012.1"/>
</dbReference>
<comment type="similarity">
    <text evidence="1">Belongs to the GTP cyclohydrolase I type 2/NIF3 family.</text>
</comment>
<dbReference type="InterPro" id="IPR036069">
    <property type="entry name" value="DUF34/NIF3_sf"/>
</dbReference>
<organism evidence="5 6">
    <name type="scientific">Roseburia inulinivorans</name>
    <dbReference type="NCBI Taxonomy" id="360807"/>
    <lineage>
        <taxon>Bacteria</taxon>
        <taxon>Bacillati</taxon>
        <taxon>Bacillota</taxon>
        <taxon>Clostridia</taxon>
        <taxon>Lachnospirales</taxon>
        <taxon>Lachnospiraceae</taxon>
        <taxon>Roseburia</taxon>
    </lineage>
</organism>
<name>A0A174EE05_9FIRM</name>
<dbReference type="SUPFAM" id="SSF102705">
    <property type="entry name" value="NIF3 (NGG1p interacting factor 3)-like"/>
    <property type="match status" value="1"/>
</dbReference>
<dbReference type="GO" id="GO:0046872">
    <property type="term" value="F:metal ion binding"/>
    <property type="evidence" value="ECO:0007669"/>
    <property type="project" value="UniProtKB-KW"/>
</dbReference>
<evidence type="ECO:0000313" key="5">
    <source>
        <dbReference type="EMBL" id="CUO35547.1"/>
    </source>
</evidence>
<dbReference type="PANTHER" id="PTHR13799">
    <property type="entry name" value="NGG1 INTERACTING FACTOR 3"/>
    <property type="match status" value="1"/>
</dbReference>
<dbReference type="Pfam" id="PF01784">
    <property type="entry name" value="DUF34_NIF3"/>
    <property type="match status" value="1"/>
</dbReference>
<feature type="binding site" evidence="4">
    <location>
        <position position="65"/>
    </location>
    <ligand>
        <name>a divalent metal cation</name>
        <dbReference type="ChEBI" id="CHEBI:60240"/>
        <label>1</label>
    </ligand>
</feature>
<evidence type="ECO:0000256" key="3">
    <source>
        <dbReference type="ARBA" id="ARBA00022723"/>
    </source>
</evidence>